<organism evidence="2 3">
    <name type="scientific">Flavobacterium kingsejongi</name>
    <dbReference type="NCBI Taxonomy" id="1678728"/>
    <lineage>
        <taxon>Bacteria</taxon>
        <taxon>Pseudomonadati</taxon>
        <taxon>Bacteroidota</taxon>
        <taxon>Flavobacteriia</taxon>
        <taxon>Flavobacteriales</taxon>
        <taxon>Flavobacteriaceae</taxon>
        <taxon>Flavobacterium</taxon>
    </lineage>
</organism>
<sequence>MQKLKIPFLVISFVSLFLVSCASKAMKEYTELPVTQTNFSIPYFADAGVDYVYKAHITVFGKEFGGIFITKKINDTTHRVVFTTEFGNTLFDFEICGDQLKVNSIVEELNRGIIKKTLQHDFALLLKKDFTIEGQYENDTIAVYKSRDKKRFNFIFVSKKENKVLKMNHSSRLKEKITVEYLSENNTLATKINITHKNFPLRIELDFIND</sequence>
<keyword evidence="3" id="KW-1185">Reference proteome</keyword>
<feature type="chain" id="PRO_5015751787" description="Lipoprotein" evidence="1">
    <location>
        <begin position="25"/>
        <end position="210"/>
    </location>
</feature>
<dbReference type="Proteomes" id="UP000244677">
    <property type="component" value="Chromosome"/>
</dbReference>
<evidence type="ECO:0000256" key="1">
    <source>
        <dbReference type="SAM" id="SignalP"/>
    </source>
</evidence>
<accession>A0A2S1LLR0</accession>
<feature type="signal peptide" evidence="1">
    <location>
        <begin position="1"/>
        <end position="24"/>
    </location>
</feature>
<keyword evidence="1" id="KW-0732">Signal</keyword>
<gene>
    <name evidence="2" type="ORF">FK004_05360</name>
</gene>
<dbReference type="AlphaFoldDB" id="A0A2S1LLR0"/>
<dbReference type="KEGG" id="fki:FK004_05360"/>
<evidence type="ECO:0000313" key="2">
    <source>
        <dbReference type="EMBL" id="AWG24700.1"/>
    </source>
</evidence>
<evidence type="ECO:0008006" key="4">
    <source>
        <dbReference type="Google" id="ProtNLM"/>
    </source>
</evidence>
<dbReference type="PROSITE" id="PS51257">
    <property type="entry name" value="PROKAR_LIPOPROTEIN"/>
    <property type="match status" value="1"/>
</dbReference>
<reference evidence="2 3" key="1">
    <citation type="submission" date="2017-04" db="EMBL/GenBank/DDBJ databases">
        <title>Complete genome sequence of Flavobacterium kingsejong AJ004.</title>
        <authorList>
            <person name="Lee P.C."/>
        </authorList>
    </citation>
    <scope>NUCLEOTIDE SEQUENCE [LARGE SCALE GENOMIC DNA]</scope>
    <source>
        <strain evidence="2 3">AJ004</strain>
    </source>
</reference>
<dbReference type="EMBL" id="CP020919">
    <property type="protein sequence ID" value="AWG24700.1"/>
    <property type="molecule type" value="Genomic_DNA"/>
</dbReference>
<evidence type="ECO:0000313" key="3">
    <source>
        <dbReference type="Proteomes" id="UP000244677"/>
    </source>
</evidence>
<dbReference type="OrthoDB" id="1043955at2"/>
<proteinExistence type="predicted"/>
<name>A0A2S1LLR0_9FLAO</name>
<protein>
    <recommendedName>
        <fullName evidence="4">Lipoprotein</fullName>
    </recommendedName>
</protein>